<dbReference type="SMART" id="SM00388">
    <property type="entry name" value="HisKA"/>
    <property type="match status" value="1"/>
</dbReference>
<dbReference type="CDD" id="cd00130">
    <property type="entry name" value="PAS"/>
    <property type="match status" value="3"/>
</dbReference>
<dbReference type="OrthoDB" id="9796100at2"/>
<dbReference type="EC" id="2.7.13.3" evidence="2"/>
<dbReference type="SMART" id="SM00086">
    <property type="entry name" value="PAC"/>
    <property type="match status" value="3"/>
</dbReference>
<reference evidence="12" key="1">
    <citation type="submission" date="2018-07" db="EMBL/GenBank/DDBJ databases">
        <title>Genome sequence of Erythrobacter strain YH-07, an antagonistic bacterium isolated from Yellow Sea.</title>
        <authorList>
            <person name="Tang T."/>
            <person name="Liu Q."/>
            <person name="Sun X."/>
        </authorList>
    </citation>
    <scope>NUCLEOTIDE SEQUENCE [LARGE SCALE GENOMIC DNA]</scope>
    <source>
        <strain evidence="12">YH-07</strain>
    </source>
</reference>
<dbReference type="PANTHER" id="PTHR43304">
    <property type="entry name" value="PHYTOCHROME-LIKE PROTEIN CPH1"/>
    <property type="match status" value="1"/>
</dbReference>
<feature type="domain" description="PAC" evidence="10">
    <location>
        <begin position="464"/>
        <end position="516"/>
    </location>
</feature>
<dbReference type="InterPro" id="IPR004358">
    <property type="entry name" value="Sig_transdc_His_kin-like_C"/>
</dbReference>
<dbReference type="KEGG" id="err:DVR09_13970"/>
<evidence type="ECO:0000313" key="11">
    <source>
        <dbReference type="EMBL" id="AXK43271.1"/>
    </source>
</evidence>
<proteinExistence type="predicted"/>
<dbReference type="SMART" id="SM00387">
    <property type="entry name" value="HATPase_c"/>
    <property type="match status" value="1"/>
</dbReference>
<dbReference type="Pfam" id="PF00512">
    <property type="entry name" value="HisKA"/>
    <property type="match status" value="1"/>
</dbReference>
<dbReference type="Pfam" id="PF00072">
    <property type="entry name" value="Response_reg"/>
    <property type="match status" value="1"/>
</dbReference>
<dbReference type="Gene3D" id="3.40.50.2300">
    <property type="match status" value="1"/>
</dbReference>
<keyword evidence="3 6" id="KW-0597">Phosphoprotein</keyword>
<dbReference type="InterPro" id="IPR052162">
    <property type="entry name" value="Sensor_kinase/Photoreceptor"/>
</dbReference>
<dbReference type="Gene3D" id="3.30.565.10">
    <property type="entry name" value="Histidine kinase-like ATPase, C-terminal domain"/>
    <property type="match status" value="1"/>
</dbReference>
<protein>
    <recommendedName>
        <fullName evidence="2">histidine kinase</fullName>
        <ecNumber evidence="2">2.7.13.3</ecNumber>
    </recommendedName>
</protein>
<dbReference type="PROSITE" id="PS50113">
    <property type="entry name" value="PAC"/>
    <property type="match status" value="2"/>
</dbReference>
<sequence>MQDLFYRKALQAVGDGILFIGAGEEITFCNRAFLDMAGYGEADILGKNWRLLERDETTAELAERIRDAIAKRERFEGEVIAHRKGGGAFRHSLSILPQFDENGDFVGLIAKLGEGHRGERQRDLDAFQKHSRVIFENIGTGVMICSPDGVVRKINPEAMRSLGLSPSTEGRTIERAKFDLIKEDGSPFTEEDCLVKSVMERGEAVRDAIIGKLAGGSGGTQWFHCNALPIVEPTGEISTVILYFNDISQRRNHELAAKADQRRFQLALRAARSVVCDWDLLTEEFWASESFETVFGSSPPSTMGLTEVPQYVVEEDRDRYQRQLLQALAQQDRRLQREFRFVRPEGGIGTLRSEFTIHYDDDGEPVRIIGSTIDVTELRQKEEKLASSEERLRIVTELSSDILWEMNPDTEVVWRAAEGVERLGLDPDLAPYSGGAWIDQVSPEDRERVVSSLSAALEGGADRWREEYRMQKADGSTLLVQDTAALIRDENGAVTRVVGAVRDITESRRLEDFLRNKQSLESLGKLTGGVAHDFNNMLMIIMGNTEILLDETDNPDVRELLDLIQSAARNGAELTSRLLSFARQQPLAPQRMNIAEQMEQIGKLIRHGLPEDITLSVTASEEDLFVEVDPSQLDNALVNLAMNARDAMPEGGLLTLEASSYRVELGALENVLAPGEYVRIAMTDSGSGMAPEIASRVFEPFFTTKARGDGTGLGLSMVYGFANQSGGHAFVETAPGEGTTVCIFLPKIEPIEGEAESRGTEYTFPRDSAAKILIVEDEGQVRRYVEKLFEAEGYSVLSASNGPDAMALLDRHDDVDLLFTDIVMPGGMNGLELAEKARHRLPGIKVIFSSGYASMRTLGDSFDPGRDMLLLKPYTRMELAKALKRVTCDPVCD</sequence>
<dbReference type="InterPro" id="IPR013655">
    <property type="entry name" value="PAS_fold_3"/>
</dbReference>
<dbReference type="InterPro" id="IPR013656">
    <property type="entry name" value="PAS_4"/>
</dbReference>
<evidence type="ECO:0000259" key="8">
    <source>
        <dbReference type="PROSITE" id="PS50110"/>
    </source>
</evidence>
<dbReference type="EMBL" id="CP031357">
    <property type="protein sequence ID" value="AXK43271.1"/>
    <property type="molecule type" value="Genomic_DNA"/>
</dbReference>
<accession>A0A345YH69</accession>
<dbReference type="SMART" id="SM00448">
    <property type="entry name" value="REC"/>
    <property type="match status" value="1"/>
</dbReference>
<evidence type="ECO:0000256" key="6">
    <source>
        <dbReference type="PROSITE-ProRule" id="PRU00169"/>
    </source>
</evidence>
<feature type="domain" description="Response regulatory" evidence="8">
    <location>
        <begin position="771"/>
        <end position="887"/>
    </location>
</feature>
<keyword evidence="4" id="KW-0808">Transferase</keyword>
<evidence type="ECO:0000259" key="7">
    <source>
        <dbReference type="PROSITE" id="PS50109"/>
    </source>
</evidence>
<feature type="domain" description="PAS" evidence="9">
    <location>
        <begin position="260"/>
        <end position="331"/>
    </location>
</feature>
<dbReference type="Pfam" id="PF02518">
    <property type="entry name" value="HATPase_c"/>
    <property type="match status" value="1"/>
</dbReference>
<dbReference type="Pfam" id="PF08447">
    <property type="entry name" value="PAS_3"/>
    <property type="match status" value="2"/>
</dbReference>
<dbReference type="InterPro" id="IPR003661">
    <property type="entry name" value="HisK_dim/P_dom"/>
</dbReference>
<evidence type="ECO:0000256" key="1">
    <source>
        <dbReference type="ARBA" id="ARBA00000085"/>
    </source>
</evidence>
<dbReference type="PROSITE" id="PS50109">
    <property type="entry name" value="HIS_KIN"/>
    <property type="match status" value="1"/>
</dbReference>
<feature type="domain" description="PAS" evidence="9">
    <location>
        <begin position="388"/>
        <end position="460"/>
    </location>
</feature>
<dbReference type="SUPFAM" id="SSF55874">
    <property type="entry name" value="ATPase domain of HSP90 chaperone/DNA topoisomerase II/histidine kinase"/>
    <property type="match status" value="1"/>
</dbReference>
<feature type="domain" description="Histidine kinase" evidence="7">
    <location>
        <begin position="529"/>
        <end position="749"/>
    </location>
</feature>
<dbReference type="InterPro" id="IPR035965">
    <property type="entry name" value="PAS-like_dom_sf"/>
</dbReference>
<dbReference type="Gene3D" id="1.10.287.130">
    <property type="match status" value="1"/>
</dbReference>
<organism evidence="11 12">
    <name type="scientific">Erythrobacter aureus</name>
    <dbReference type="NCBI Taxonomy" id="2182384"/>
    <lineage>
        <taxon>Bacteria</taxon>
        <taxon>Pseudomonadati</taxon>
        <taxon>Pseudomonadota</taxon>
        <taxon>Alphaproteobacteria</taxon>
        <taxon>Sphingomonadales</taxon>
        <taxon>Erythrobacteraceae</taxon>
        <taxon>Erythrobacter/Porphyrobacter group</taxon>
        <taxon>Erythrobacter</taxon>
    </lineage>
</organism>
<keyword evidence="5" id="KW-0418">Kinase</keyword>
<feature type="domain" description="PAC" evidence="10">
    <location>
        <begin position="335"/>
        <end position="387"/>
    </location>
</feature>
<dbReference type="InterPro" id="IPR036097">
    <property type="entry name" value="HisK_dim/P_sf"/>
</dbReference>
<dbReference type="PRINTS" id="PR00344">
    <property type="entry name" value="BCTRLSENSOR"/>
</dbReference>
<dbReference type="SMART" id="SM00091">
    <property type="entry name" value="PAS"/>
    <property type="match status" value="4"/>
</dbReference>
<evidence type="ECO:0000313" key="12">
    <source>
        <dbReference type="Proteomes" id="UP000254508"/>
    </source>
</evidence>
<dbReference type="GO" id="GO:0000155">
    <property type="term" value="F:phosphorelay sensor kinase activity"/>
    <property type="evidence" value="ECO:0007669"/>
    <property type="project" value="InterPro"/>
</dbReference>
<dbReference type="CDD" id="cd00082">
    <property type="entry name" value="HisKA"/>
    <property type="match status" value="1"/>
</dbReference>
<dbReference type="NCBIfam" id="TIGR00229">
    <property type="entry name" value="sensory_box"/>
    <property type="match status" value="3"/>
</dbReference>
<evidence type="ECO:0000256" key="2">
    <source>
        <dbReference type="ARBA" id="ARBA00012438"/>
    </source>
</evidence>
<dbReference type="PANTHER" id="PTHR43304:SF1">
    <property type="entry name" value="PAC DOMAIN-CONTAINING PROTEIN"/>
    <property type="match status" value="1"/>
</dbReference>
<evidence type="ECO:0000256" key="3">
    <source>
        <dbReference type="ARBA" id="ARBA00022553"/>
    </source>
</evidence>
<dbReference type="SUPFAM" id="SSF52172">
    <property type="entry name" value="CheY-like"/>
    <property type="match status" value="1"/>
</dbReference>
<name>A0A345YH69_9SPHN</name>
<dbReference type="Proteomes" id="UP000254508">
    <property type="component" value="Chromosome"/>
</dbReference>
<dbReference type="PROSITE" id="PS50110">
    <property type="entry name" value="RESPONSE_REGULATORY"/>
    <property type="match status" value="1"/>
</dbReference>
<evidence type="ECO:0000256" key="5">
    <source>
        <dbReference type="ARBA" id="ARBA00022777"/>
    </source>
</evidence>
<dbReference type="InterPro" id="IPR003594">
    <property type="entry name" value="HATPase_dom"/>
</dbReference>
<dbReference type="Pfam" id="PF08448">
    <property type="entry name" value="PAS_4"/>
    <property type="match status" value="1"/>
</dbReference>
<dbReference type="Gene3D" id="3.30.450.20">
    <property type="entry name" value="PAS domain"/>
    <property type="match status" value="4"/>
</dbReference>
<dbReference type="InterPro" id="IPR005467">
    <property type="entry name" value="His_kinase_dom"/>
</dbReference>
<dbReference type="AlphaFoldDB" id="A0A345YH69"/>
<dbReference type="InterPro" id="IPR001789">
    <property type="entry name" value="Sig_transdc_resp-reg_receiver"/>
</dbReference>
<keyword evidence="12" id="KW-1185">Reference proteome</keyword>
<gene>
    <name evidence="11" type="ORF">DVR09_13970</name>
</gene>
<dbReference type="InterPro" id="IPR036890">
    <property type="entry name" value="HATPase_C_sf"/>
</dbReference>
<feature type="modified residue" description="4-aspartylphosphate" evidence="6">
    <location>
        <position position="821"/>
    </location>
</feature>
<dbReference type="SUPFAM" id="SSF55785">
    <property type="entry name" value="PYP-like sensor domain (PAS domain)"/>
    <property type="match status" value="4"/>
</dbReference>
<dbReference type="Pfam" id="PF13426">
    <property type="entry name" value="PAS_9"/>
    <property type="match status" value="1"/>
</dbReference>
<dbReference type="InterPro" id="IPR000014">
    <property type="entry name" value="PAS"/>
</dbReference>
<evidence type="ECO:0000259" key="10">
    <source>
        <dbReference type="PROSITE" id="PS50113"/>
    </source>
</evidence>
<evidence type="ECO:0000259" key="9">
    <source>
        <dbReference type="PROSITE" id="PS50112"/>
    </source>
</evidence>
<dbReference type="InterPro" id="IPR000700">
    <property type="entry name" value="PAS-assoc_C"/>
</dbReference>
<feature type="domain" description="PAS" evidence="9">
    <location>
        <begin position="2"/>
        <end position="72"/>
    </location>
</feature>
<evidence type="ECO:0000256" key="4">
    <source>
        <dbReference type="ARBA" id="ARBA00022679"/>
    </source>
</evidence>
<comment type="catalytic activity">
    <reaction evidence="1">
        <text>ATP + protein L-histidine = ADP + protein N-phospho-L-histidine.</text>
        <dbReference type="EC" id="2.7.13.3"/>
    </reaction>
</comment>
<dbReference type="InterPro" id="IPR011006">
    <property type="entry name" value="CheY-like_superfamily"/>
</dbReference>
<dbReference type="InterPro" id="IPR001610">
    <property type="entry name" value="PAC"/>
</dbReference>
<dbReference type="SUPFAM" id="SSF47384">
    <property type="entry name" value="Homodimeric domain of signal transducing histidine kinase"/>
    <property type="match status" value="1"/>
</dbReference>
<dbReference type="PROSITE" id="PS50112">
    <property type="entry name" value="PAS"/>
    <property type="match status" value="3"/>
</dbReference>